<proteinExistence type="predicted"/>
<dbReference type="InterPro" id="IPR025991">
    <property type="entry name" value="Chemoreceptor_zinc-bind_dom"/>
</dbReference>
<keyword evidence="1 2" id="KW-0807">Transducer</keyword>
<sequence length="488" mass="54293">MFLRKKGNCNEARCIVDYVNNRLEGKNVEPLSNIDYPLHQNVYDLFMKFFENEEMISISAKELLDMVTTMSSFDVNMSQISYDLKNFSSDLSNLSSSNLAIVEETTNAMSVVSDAVNDSTLILDKLASDSKNLIESNNTGMQELKEINELKENVMTNSSIMSDKIDELVDLANKMTVIVDGVGDIAEQTNLLALNASIEAARAGVHGKGFSVVASEIRKLAENTKKSLDGMGVFLSDVQTAAQNGRESMVNTLELTTDMSKKIDSVYSTMQKNMELMNHTIEGVDNVDKTMVGVKTSTDEINIAMDTSTKSAEQLNIMTQTILSDAKNSNELSKQITTIDDQLSNITKNLFSALKGGNHAPTNNELKENLKKAREAHKKWLQTLKRIVEEGRIYPLQVNSKKCAFGHFYSAISIDHPSIKPDWDAIDDVHSNFHTYGHKVIDSIKGSRIEEAKKFYANAEELSHQIFGLLDKVEKSIDTLSQKGEKIL</sequence>
<dbReference type="SMART" id="SM00283">
    <property type="entry name" value="MA"/>
    <property type="match status" value="1"/>
</dbReference>
<organism evidence="5 6">
    <name type="scientific">Faecalicatena contorta</name>
    <dbReference type="NCBI Taxonomy" id="39482"/>
    <lineage>
        <taxon>Bacteria</taxon>
        <taxon>Bacillati</taxon>
        <taxon>Bacillota</taxon>
        <taxon>Clostridia</taxon>
        <taxon>Lachnospirales</taxon>
        <taxon>Lachnospiraceae</taxon>
        <taxon>Faecalicatena</taxon>
    </lineage>
</organism>
<feature type="coiled-coil region" evidence="3">
    <location>
        <begin position="363"/>
        <end position="390"/>
    </location>
</feature>
<dbReference type="PANTHER" id="PTHR32089">
    <property type="entry name" value="METHYL-ACCEPTING CHEMOTAXIS PROTEIN MCPB"/>
    <property type="match status" value="1"/>
</dbReference>
<dbReference type="Proteomes" id="UP000254051">
    <property type="component" value="Unassembled WGS sequence"/>
</dbReference>
<evidence type="ECO:0000256" key="2">
    <source>
        <dbReference type="PROSITE-ProRule" id="PRU00284"/>
    </source>
</evidence>
<reference evidence="6" key="1">
    <citation type="submission" date="2017-07" db="EMBL/GenBank/DDBJ databases">
        <authorList>
            <person name="Varghese N."/>
            <person name="Submissions S."/>
        </authorList>
    </citation>
    <scope>NUCLEOTIDE SEQUENCE [LARGE SCALE GENOMIC DNA]</scope>
    <source>
        <strain evidence="6">NLAE-zl-C134</strain>
    </source>
</reference>
<dbReference type="Pfam" id="PF13682">
    <property type="entry name" value="CZB"/>
    <property type="match status" value="1"/>
</dbReference>
<evidence type="ECO:0000259" key="4">
    <source>
        <dbReference type="PROSITE" id="PS50111"/>
    </source>
</evidence>
<gene>
    <name evidence="5" type="ORF">SAMN05216529_12729</name>
</gene>
<dbReference type="GO" id="GO:0007165">
    <property type="term" value="P:signal transduction"/>
    <property type="evidence" value="ECO:0007669"/>
    <property type="project" value="UniProtKB-KW"/>
</dbReference>
<accession>A0A315ZMP6</accession>
<dbReference type="Pfam" id="PF00015">
    <property type="entry name" value="MCPsignal"/>
    <property type="match status" value="1"/>
</dbReference>
<protein>
    <submittedName>
        <fullName evidence="5">Chemoreceptor zinc-binding domain-containing protein</fullName>
    </submittedName>
</protein>
<evidence type="ECO:0000313" key="5">
    <source>
        <dbReference type="EMBL" id="SUQ16349.1"/>
    </source>
</evidence>
<keyword evidence="6" id="KW-1185">Reference proteome</keyword>
<dbReference type="RefSeq" id="WP_181392950.1">
    <property type="nucleotide sequence ID" value="NZ_QGDS01000027.1"/>
</dbReference>
<name>A0A315ZMP6_9FIRM</name>
<dbReference type="EMBL" id="UHJJ01000027">
    <property type="protein sequence ID" value="SUQ16349.1"/>
    <property type="molecule type" value="Genomic_DNA"/>
</dbReference>
<evidence type="ECO:0000313" key="6">
    <source>
        <dbReference type="Proteomes" id="UP000254051"/>
    </source>
</evidence>
<keyword evidence="5" id="KW-0675">Receptor</keyword>
<dbReference type="InterPro" id="IPR004089">
    <property type="entry name" value="MCPsignal_dom"/>
</dbReference>
<dbReference type="PANTHER" id="PTHR32089:SF112">
    <property type="entry name" value="LYSOZYME-LIKE PROTEIN-RELATED"/>
    <property type="match status" value="1"/>
</dbReference>
<dbReference type="Gene3D" id="1.10.287.950">
    <property type="entry name" value="Methyl-accepting chemotaxis protein"/>
    <property type="match status" value="1"/>
</dbReference>
<feature type="domain" description="Methyl-accepting transducer" evidence="4">
    <location>
        <begin position="73"/>
        <end position="316"/>
    </location>
</feature>
<dbReference type="GO" id="GO:0016020">
    <property type="term" value="C:membrane"/>
    <property type="evidence" value="ECO:0007669"/>
    <property type="project" value="InterPro"/>
</dbReference>
<dbReference type="PROSITE" id="PS50111">
    <property type="entry name" value="CHEMOTAXIS_TRANSDUC_2"/>
    <property type="match status" value="1"/>
</dbReference>
<evidence type="ECO:0000256" key="3">
    <source>
        <dbReference type="SAM" id="Coils"/>
    </source>
</evidence>
<dbReference type="AlphaFoldDB" id="A0A315ZMP6"/>
<evidence type="ECO:0000256" key="1">
    <source>
        <dbReference type="ARBA" id="ARBA00023224"/>
    </source>
</evidence>
<dbReference type="SUPFAM" id="SSF58104">
    <property type="entry name" value="Methyl-accepting chemotaxis protein (MCP) signaling domain"/>
    <property type="match status" value="1"/>
</dbReference>
<dbReference type="Gene3D" id="1.20.120.30">
    <property type="entry name" value="Aspartate receptor, ligand-binding domain"/>
    <property type="match status" value="1"/>
</dbReference>
<keyword evidence="3" id="KW-0175">Coiled coil</keyword>